<name>A0A917YRW1_9ACTN</name>
<protein>
    <submittedName>
        <fullName evidence="2">Uncharacterized protein</fullName>
    </submittedName>
</protein>
<accession>A0A917YRW1</accession>
<dbReference type="AlphaFoldDB" id="A0A917YRW1"/>
<feature type="compositionally biased region" description="Low complexity" evidence="1">
    <location>
        <begin position="111"/>
        <end position="121"/>
    </location>
</feature>
<proteinExistence type="predicted"/>
<reference evidence="2" key="2">
    <citation type="submission" date="2020-09" db="EMBL/GenBank/DDBJ databases">
        <authorList>
            <person name="Sun Q."/>
            <person name="Zhou Y."/>
        </authorList>
    </citation>
    <scope>NUCLEOTIDE SEQUENCE</scope>
    <source>
        <strain evidence="2">CGMCC 4.7368</strain>
    </source>
</reference>
<comment type="caution">
    <text evidence="2">The sequence shown here is derived from an EMBL/GenBank/DDBJ whole genome shotgun (WGS) entry which is preliminary data.</text>
</comment>
<reference evidence="2" key="1">
    <citation type="journal article" date="2014" name="Int. J. Syst. Evol. Microbiol.">
        <title>Complete genome sequence of Corynebacterium casei LMG S-19264T (=DSM 44701T), isolated from a smear-ripened cheese.</title>
        <authorList>
            <consortium name="US DOE Joint Genome Institute (JGI-PGF)"/>
            <person name="Walter F."/>
            <person name="Albersmeier A."/>
            <person name="Kalinowski J."/>
            <person name="Ruckert C."/>
        </authorList>
    </citation>
    <scope>NUCLEOTIDE SEQUENCE</scope>
    <source>
        <strain evidence="2">CGMCC 4.7368</strain>
    </source>
</reference>
<dbReference type="EMBL" id="BMNH01000002">
    <property type="protein sequence ID" value="GGO63834.1"/>
    <property type="molecule type" value="Genomic_DNA"/>
</dbReference>
<feature type="region of interest" description="Disordered" evidence="1">
    <location>
        <begin position="111"/>
        <end position="130"/>
    </location>
</feature>
<evidence type="ECO:0000313" key="2">
    <source>
        <dbReference type="EMBL" id="GGO63834.1"/>
    </source>
</evidence>
<dbReference type="Proteomes" id="UP000646523">
    <property type="component" value="Unassembled WGS sequence"/>
</dbReference>
<gene>
    <name evidence="2" type="ORF">GCM10012289_11820</name>
</gene>
<keyword evidence="3" id="KW-1185">Reference proteome</keyword>
<evidence type="ECO:0000256" key="1">
    <source>
        <dbReference type="SAM" id="MobiDB-lite"/>
    </source>
</evidence>
<sequence>MSAVGTYDDDTLPLQPPIRLPATPELAAAVRATPLAEALLRSADPAASASGPGLPDTVEVDELGGAEMIEVLRHGDDEEVLRVWEDVRRRVLGEAHLVRVVRLFLGREAASETGSEAAGETPGTSAGGVPGELVSLGLARPAEPPTLTPLGLWAGRQVIAEVTGQEIPVMGSLAAEDAAALLHGLRCYPERERLEELTGWLATRERGKAAEEIGAALVEASPLGRAIGVELLATDLGDEGREVLDRLLGTPRVGAVIGARLGRDDRHPAPDEIAWVLVDMAATLLEFGGESDEVVESVGMGMAPEDQAGTIALLALGDHPWTGQVLRVFIDRHPDAQVSAAARKALRRLHGLAQARG</sequence>
<organism evidence="2 3">
    <name type="scientific">Nonomuraea cavernae</name>
    <dbReference type="NCBI Taxonomy" id="2045107"/>
    <lineage>
        <taxon>Bacteria</taxon>
        <taxon>Bacillati</taxon>
        <taxon>Actinomycetota</taxon>
        <taxon>Actinomycetes</taxon>
        <taxon>Streptosporangiales</taxon>
        <taxon>Streptosporangiaceae</taxon>
        <taxon>Nonomuraea</taxon>
    </lineage>
</organism>
<evidence type="ECO:0000313" key="3">
    <source>
        <dbReference type="Proteomes" id="UP000646523"/>
    </source>
</evidence>